<organism evidence="1">
    <name type="scientific">viral metagenome</name>
    <dbReference type="NCBI Taxonomy" id="1070528"/>
    <lineage>
        <taxon>unclassified sequences</taxon>
        <taxon>metagenomes</taxon>
        <taxon>organismal metagenomes</taxon>
    </lineage>
</organism>
<dbReference type="AlphaFoldDB" id="A0A6C0JR21"/>
<evidence type="ECO:0000313" key="1">
    <source>
        <dbReference type="EMBL" id="QHU08212.1"/>
    </source>
</evidence>
<proteinExistence type="predicted"/>
<protein>
    <submittedName>
        <fullName evidence="1">Uncharacterized protein</fullName>
    </submittedName>
</protein>
<name>A0A6C0JR21_9ZZZZ</name>
<accession>A0A6C0JR21</accession>
<reference evidence="1" key="1">
    <citation type="journal article" date="2020" name="Nature">
        <title>Giant virus diversity and host interactions through global metagenomics.</title>
        <authorList>
            <person name="Schulz F."/>
            <person name="Roux S."/>
            <person name="Paez-Espino D."/>
            <person name="Jungbluth S."/>
            <person name="Walsh D.A."/>
            <person name="Denef V.J."/>
            <person name="McMahon K.D."/>
            <person name="Konstantinidis K.T."/>
            <person name="Eloe-Fadrosh E.A."/>
            <person name="Kyrpides N.C."/>
            <person name="Woyke T."/>
        </authorList>
    </citation>
    <scope>NUCLEOTIDE SEQUENCE</scope>
    <source>
        <strain evidence="1">GVMAG-S-1062768-28</strain>
    </source>
</reference>
<sequence length="274" mass="32766">MEQVNRLLTAALTNRRLEKMIEIIKEDENSQVKTFTDFQLVKTAILTVAIVIYKTTKIACLVVNKRVYFWRLDGKNTISNNTISKNTSSNNNISNNTINTTFFASYENFFYRAEYPALANLVYTCFYEGYIEKWLFHVKKPFSIYHVFADTLPFIDPLKKIDVEKFRRCIELFGKDDEDRYTSWEIIDMAPWDYIKDKHTIETYDTILQDQKEMWEMIVNENDYSCLERCKFRDLPYMLFCHALSSNDKKLEKYCLERWPVDRSRISHIKSFFT</sequence>
<dbReference type="EMBL" id="MN740695">
    <property type="protein sequence ID" value="QHU08212.1"/>
    <property type="molecule type" value="Genomic_DNA"/>
</dbReference>